<protein>
    <submittedName>
        <fullName evidence="1">Uncharacterized protein</fullName>
    </submittedName>
</protein>
<gene>
    <name evidence="1" type="ORF">K503DRAFT_453146</name>
</gene>
<evidence type="ECO:0000313" key="2">
    <source>
        <dbReference type="Proteomes" id="UP000092154"/>
    </source>
</evidence>
<keyword evidence="2" id="KW-1185">Reference proteome</keyword>
<reference evidence="1 2" key="1">
    <citation type="submission" date="2016-06" db="EMBL/GenBank/DDBJ databases">
        <title>Comparative genomics of the ectomycorrhizal sister species Rhizopogon vinicolor and Rhizopogon vesiculosus (Basidiomycota: Boletales) reveals a divergence of the mating type B locus.</title>
        <authorList>
            <consortium name="DOE Joint Genome Institute"/>
            <person name="Mujic A.B."/>
            <person name="Kuo A."/>
            <person name="Tritt A."/>
            <person name="Lipzen A."/>
            <person name="Chen C."/>
            <person name="Johnson J."/>
            <person name="Sharma A."/>
            <person name="Barry K."/>
            <person name="Grigoriev I.V."/>
            <person name="Spatafora J.W."/>
        </authorList>
    </citation>
    <scope>NUCLEOTIDE SEQUENCE [LARGE SCALE GENOMIC DNA]</scope>
    <source>
        <strain evidence="1 2">AM-OR11-026</strain>
    </source>
</reference>
<dbReference type="EMBL" id="KV448621">
    <property type="protein sequence ID" value="OAX34373.1"/>
    <property type="molecule type" value="Genomic_DNA"/>
</dbReference>
<name>A0A1B7MP34_9AGAM</name>
<accession>A0A1B7MP34</accession>
<proteinExistence type="predicted"/>
<dbReference type="Proteomes" id="UP000092154">
    <property type="component" value="Unassembled WGS sequence"/>
</dbReference>
<dbReference type="AlphaFoldDB" id="A0A1B7MP34"/>
<organism evidence="1 2">
    <name type="scientific">Rhizopogon vinicolor AM-OR11-026</name>
    <dbReference type="NCBI Taxonomy" id="1314800"/>
    <lineage>
        <taxon>Eukaryota</taxon>
        <taxon>Fungi</taxon>
        <taxon>Dikarya</taxon>
        <taxon>Basidiomycota</taxon>
        <taxon>Agaricomycotina</taxon>
        <taxon>Agaricomycetes</taxon>
        <taxon>Agaricomycetidae</taxon>
        <taxon>Boletales</taxon>
        <taxon>Suillineae</taxon>
        <taxon>Rhizopogonaceae</taxon>
        <taxon>Rhizopogon</taxon>
    </lineage>
</organism>
<dbReference type="InParanoid" id="A0A1B7MP34"/>
<sequence>MSCAHCPSTLHHRELQMTGSASPFHTGSPRFALQYLARAKQRWEADARHYMIVQH</sequence>
<evidence type="ECO:0000313" key="1">
    <source>
        <dbReference type="EMBL" id="OAX34373.1"/>
    </source>
</evidence>